<sequence>MRVSALALATSVALTAAVAGPPPSQRNVIIFVADGLRYDSVTPETAPTLAKVRREGVDFANSHSVYPTLTTVNAAVIATGHYPGDNGNYGNRFNVDAPLSCANGSTVAFAEDNCALREVKKLWPKDYLGQTTIIEAARKAGLNTVLVGKRGPLAIQYLSALDSRNDDIGGPVGIFLDEAAGRSPQSPTLSGELISAAEHAAGQDKPAATTVPNLTQQAWQASVVSQVLLPRLKQANKPFAMLFWSRDPDITQHMAADSDGMLTPGINSANGRMAIYNADTSLKIILDALKRLGLDDNTDVLVVADHGFSTIAKSVPAPNGSVSGPELPFGFLARDVAGWLGAKTFDPSRNNAPIDFAKGETPKDGDVLIGATPDAPQALITNNNNDYIYIPAGPNRRQIAKRIFAKLLDAPYVGALFVNDDLMNGGDKKDFAGALPMSQVNLIGSSRLPTATIVVGFRTFVNPACTLGELLCAAEVSDISLHVGQGNHGSFSRADTRNFMAAIGPDFKAGAVITSPVGNMDVAPTAAHLLGIALPGTGKHHGRVIGEALKGGKEPKVLKSTIASDKAPNGVQTVVVMQMVGDTKYFDAGGIPGRMVGIPQQ</sequence>
<feature type="signal peptide" evidence="1">
    <location>
        <begin position="1"/>
        <end position="19"/>
    </location>
</feature>
<name>A0ABN1ETC8_9PROT</name>
<accession>A0ABN1ETC8</accession>
<feature type="chain" id="PRO_5045631014" evidence="1">
    <location>
        <begin position="20"/>
        <end position="601"/>
    </location>
</feature>
<dbReference type="Proteomes" id="UP001499951">
    <property type="component" value="Unassembled WGS sequence"/>
</dbReference>
<gene>
    <name evidence="2" type="ORF">GCM10008942_23170</name>
</gene>
<dbReference type="InterPro" id="IPR002591">
    <property type="entry name" value="Phosphodiest/P_Trfase"/>
</dbReference>
<dbReference type="InterPro" id="IPR017850">
    <property type="entry name" value="Alkaline_phosphatase_core_sf"/>
</dbReference>
<keyword evidence="1" id="KW-0732">Signal</keyword>
<dbReference type="RefSeq" id="WP_243851127.1">
    <property type="nucleotide sequence ID" value="NZ_BAAADD010000006.1"/>
</dbReference>
<keyword evidence="3" id="KW-1185">Reference proteome</keyword>
<dbReference type="PANTHER" id="PTHR10151">
    <property type="entry name" value="ECTONUCLEOTIDE PYROPHOSPHATASE/PHOSPHODIESTERASE"/>
    <property type="match status" value="1"/>
</dbReference>
<organism evidence="2 3">
    <name type="scientific">Rhizomicrobium electricum</name>
    <dbReference type="NCBI Taxonomy" id="480070"/>
    <lineage>
        <taxon>Bacteria</taxon>
        <taxon>Pseudomonadati</taxon>
        <taxon>Pseudomonadota</taxon>
        <taxon>Alphaproteobacteria</taxon>
        <taxon>Micropepsales</taxon>
        <taxon>Micropepsaceae</taxon>
        <taxon>Rhizomicrobium</taxon>
    </lineage>
</organism>
<comment type="caution">
    <text evidence="2">The sequence shown here is derived from an EMBL/GenBank/DDBJ whole genome shotgun (WGS) entry which is preliminary data.</text>
</comment>
<proteinExistence type="predicted"/>
<evidence type="ECO:0000313" key="3">
    <source>
        <dbReference type="Proteomes" id="UP001499951"/>
    </source>
</evidence>
<dbReference type="SUPFAM" id="SSF53649">
    <property type="entry name" value="Alkaline phosphatase-like"/>
    <property type="match status" value="1"/>
</dbReference>
<dbReference type="EMBL" id="BAAADD010000006">
    <property type="protein sequence ID" value="GAA0573863.1"/>
    <property type="molecule type" value="Genomic_DNA"/>
</dbReference>
<dbReference type="PANTHER" id="PTHR10151:SF120">
    <property type="entry name" value="BIS(5'-ADENOSYL)-TRIPHOSPHATASE"/>
    <property type="match status" value="1"/>
</dbReference>
<reference evidence="2 3" key="1">
    <citation type="journal article" date="2019" name="Int. J. Syst. Evol. Microbiol.">
        <title>The Global Catalogue of Microorganisms (GCM) 10K type strain sequencing project: providing services to taxonomists for standard genome sequencing and annotation.</title>
        <authorList>
            <consortium name="The Broad Institute Genomics Platform"/>
            <consortium name="The Broad Institute Genome Sequencing Center for Infectious Disease"/>
            <person name="Wu L."/>
            <person name="Ma J."/>
        </authorList>
    </citation>
    <scope>NUCLEOTIDE SEQUENCE [LARGE SCALE GENOMIC DNA]</scope>
    <source>
        <strain evidence="2 3">JCM 15089</strain>
    </source>
</reference>
<dbReference type="Pfam" id="PF01663">
    <property type="entry name" value="Phosphodiest"/>
    <property type="match status" value="1"/>
</dbReference>
<evidence type="ECO:0000313" key="2">
    <source>
        <dbReference type="EMBL" id="GAA0573863.1"/>
    </source>
</evidence>
<protein>
    <submittedName>
        <fullName evidence="2">Alkaline phosphatase family protein</fullName>
    </submittedName>
</protein>
<dbReference type="Gene3D" id="3.40.720.10">
    <property type="entry name" value="Alkaline Phosphatase, subunit A"/>
    <property type="match status" value="2"/>
</dbReference>
<evidence type="ECO:0000256" key="1">
    <source>
        <dbReference type="SAM" id="SignalP"/>
    </source>
</evidence>